<reference evidence="10 11" key="1">
    <citation type="journal article" date="2021" name="Sci. Rep.">
        <title>The distribution of antibiotic resistance genes in chicken gut microbiota commensals.</title>
        <authorList>
            <person name="Juricova H."/>
            <person name="Matiasovicova J."/>
            <person name="Kubasova T."/>
            <person name="Cejkova D."/>
            <person name="Rychlik I."/>
        </authorList>
    </citation>
    <scope>NUCLEOTIDE SEQUENCE [LARGE SCALE GENOMIC DNA]</scope>
    <source>
        <strain evidence="10 11">An794</strain>
    </source>
</reference>
<evidence type="ECO:0000313" key="11">
    <source>
        <dbReference type="Proteomes" id="UP000712527"/>
    </source>
</evidence>
<evidence type="ECO:0000256" key="5">
    <source>
        <dbReference type="ARBA" id="ARBA00022801"/>
    </source>
</evidence>
<name>A0ABS2EZ65_9ACTN</name>
<evidence type="ECO:0000256" key="2">
    <source>
        <dbReference type="ARBA" id="ARBA00009152"/>
    </source>
</evidence>
<gene>
    <name evidence="10" type="ORF">H9X80_00300</name>
</gene>
<dbReference type="PANTHER" id="PTHR21039:SF0">
    <property type="entry name" value="HISTIDINOL-PHOSPHATASE"/>
    <property type="match status" value="1"/>
</dbReference>
<comment type="pathway">
    <text evidence="1 8">Amino-acid biosynthesis; L-histidine biosynthesis; L-histidine from 5-phospho-alpha-D-ribose 1-diphosphate: step 8/9.</text>
</comment>
<dbReference type="SUPFAM" id="SSF89550">
    <property type="entry name" value="PHP domain-like"/>
    <property type="match status" value="1"/>
</dbReference>
<dbReference type="InterPro" id="IPR010140">
    <property type="entry name" value="Histidinol_P_phosphatase_HisJ"/>
</dbReference>
<evidence type="ECO:0000256" key="7">
    <source>
        <dbReference type="ARBA" id="ARBA00049158"/>
    </source>
</evidence>
<keyword evidence="11" id="KW-1185">Reference proteome</keyword>
<dbReference type="InterPro" id="IPR004013">
    <property type="entry name" value="PHP_dom"/>
</dbReference>
<dbReference type="SMART" id="SM00481">
    <property type="entry name" value="POLIIIAc"/>
    <property type="match status" value="1"/>
</dbReference>
<keyword evidence="5 8" id="KW-0378">Hydrolase</keyword>
<accession>A0ABS2EZ65</accession>
<feature type="domain" description="Polymerase/histidinol phosphatase N-terminal" evidence="9">
    <location>
        <begin position="11"/>
        <end position="95"/>
    </location>
</feature>
<dbReference type="InterPro" id="IPR003141">
    <property type="entry name" value="Pol/His_phosphatase_N"/>
</dbReference>
<dbReference type="Proteomes" id="UP000712527">
    <property type="component" value="Unassembled WGS sequence"/>
</dbReference>
<dbReference type="EC" id="3.1.3.15" evidence="3 8"/>
<evidence type="ECO:0000256" key="8">
    <source>
        <dbReference type="RuleBase" id="RU366003"/>
    </source>
</evidence>
<evidence type="ECO:0000313" key="10">
    <source>
        <dbReference type="EMBL" id="MBM6774001.1"/>
    </source>
</evidence>
<dbReference type="PANTHER" id="PTHR21039">
    <property type="entry name" value="HISTIDINOL PHOSPHATASE-RELATED"/>
    <property type="match status" value="1"/>
</dbReference>
<comment type="similarity">
    <text evidence="2 8">Belongs to the PHP hydrolase family. HisK subfamily.</text>
</comment>
<dbReference type="RefSeq" id="WP_204792351.1">
    <property type="nucleotide sequence ID" value="NZ_JACSNQ010000001.1"/>
</dbReference>
<sequence>MPRPLAPGSIVDCHTHTRFSDGVGTFEENARAAVAAGCAVLVSTDHLTLPRVMDPSGGVQVTEPELAEHRAAWEAAAAAHPELECVYGFECDWYPGCEENVMRWSAGAQVRLGSVHWLGEQDDGAWIDDVNDQHIWRELGPDEVWRRYVDAWCAACESPLPFDTMAHPDLPERMRNEGFPATIDLAPLWDRMVACAHDTGRRVELSTAGWRKGVGDWYPAHGLLERFCHAGVPITVGSDGHRPEDLCDGITRAYAHAWEVGYRFVEVPRADGSWESMPLQ</sequence>
<evidence type="ECO:0000259" key="9">
    <source>
        <dbReference type="SMART" id="SM00481"/>
    </source>
</evidence>
<comment type="catalytic activity">
    <reaction evidence="7 8">
        <text>L-histidinol phosphate + H2O = L-histidinol + phosphate</text>
        <dbReference type="Rhea" id="RHEA:14465"/>
        <dbReference type="ChEBI" id="CHEBI:15377"/>
        <dbReference type="ChEBI" id="CHEBI:43474"/>
        <dbReference type="ChEBI" id="CHEBI:57699"/>
        <dbReference type="ChEBI" id="CHEBI:57980"/>
        <dbReference type="EC" id="3.1.3.15"/>
    </reaction>
</comment>
<dbReference type="Gene3D" id="3.20.20.140">
    <property type="entry name" value="Metal-dependent hydrolases"/>
    <property type="match status" value="1"/>
</dbReference>
<evidence type="ECO:0000256" key="4">
    <source>
        <dbReference type="ARBA" id="ARBA00022605"/>
    </source>
</evidence>
<dbReference type="Pfam" id="PF02811">
    <property type="entry name" value="PHP"/>
    <property type="match status" value="1"/>
</dbReference>
<keyword evidence="4 8" id="KW-0028">Amino-acid biosynthesis</keyword>
<proteinExistence type="inferred from homology"/>
<comment type="caution">
    <text evidence="10">The sequence shown here is derived from an EMBL/GenBank/DDBJ whole genome shotgun (WGS) entry which is preliminary data.</text>
</comment>
<evidence type="ECO:0000256" key="1">
    <source>
        <dbReference type="ARBA" id="ARBA00004970"/>
    </source>
</evidence>
<keyword evidence="6 8" id="KW-0368">Histidine biosynthesis</keyword>
<evidence type="ECO:0000256" key="6">
    <source>
        <dbReference type="ARBA" id="ARBA00023102"/>
    </source>
</evidence>
<dbReference type="EMBL" id="JACSNQ010000001">
    <property type="protein sequence ID" value="MBM6774001.1"/>
    <property type="molecule type" value="Genomic_DNA"/>
</dbReference>
<protein>
    <recommendedName>
        <fullName evidence="3 8">Histidinol-phosphatase</fullName>
        <shortName evidence="8">HolPase</shortName>
        <ecNumber evidence="3 8">3.1.3.15</ecNumber>
    </recommendedName>
</protein>
<dbReference type="InterPro" id="IPR016195">
    <property type="entry name" value="Pol/histidinol_Pase-like"/>
</dbReference>
<evidence type="ECO:0000256" key="3">
    <source>
        <dbReference type="ARBA" id="ARBA00013085"/>
    </source>
</evidence>
<organism evidence="10 11">
    <name type="scientific">Olsenella profusa</name>
    <dbReference type="NCBI Taxonomy" id="138595"/>
    <lineage>
        <taxon>Bacteria</taxon>
        <taxon>Bacillati</taxon>
        <taxon>Actinomycetota</taxon>
        <taxon>Coriobacteriia</taxon>
        <taxon>Coriobacteriales</taxon>
        <taxon>Atopobiaceae</taxon>
        <taxon>Olsenella</taxon>
    </lineage>
</organism>